<dbReference type="Proteomes" id="UP000230423">
    <property type="component" value="Unassembled WGS sequence"/>
</dbReference>
<dbReference type="OrthoDB" id="200948at2759"/>
<accession>A0A2G9V234</accession>
<evidence type="ECO:0000256" key="1">
    <source>
        <dbReference type="SAM" id="SignalP"/>
    </source>
</evidence>
<evidence type="ECO:0000313" key="3">
    <source>
        <dbReference type="EMBL" id="PIO76561.1"/>
    </source>
</evidence>
<dbReference type="AlphaFoldDB" id="A0A2G9V234"/>
<evidence type="ECO:0000259" key="2">
    <source>
        <dbReference type="Pfam" id="PF00487"/>
    </source>
</evidence>
<gene>
    <name evidence="3" type="ORF">TELCIR_01390</name>
</gene>
<reference evidence="3 4" key="1">
    <citation type="submission" date="2015-09" db="EMBL/GenBank/DDBJ databases">
        <title>Draft genome of the parasitic nematode Teladorsagia circumcincta isolate WARC Sus (inbred).</title>
        <authorList>
            <person name="Mitreva M."/>
        </authorList>
    </citation>
    <scope>NUCLEOTIDE SEQUENCE [LARGE SCALE GENOMIC DNA]</scope>
    <source>
        <strain evidence="3 4">S</strain>
    </source>
</reference>
<dbReference type="Pfam" id="PF00487">
    <property type="entry name" value="FA_desaturase"/>
    <property type="match status" value="1"/>
</dbReference>
<organism evidence="3 4">
    <name type="scientific">Teladorsagia circumcincta</name>
    <name type="common">Brown stomach worm</name>
    <name type="synonym">Ostertagia circumcincta</name>
    <dbReference type="NCBI Taxonomy" id="45464"/>
    <lineage>
        <taxon>Eukaryota</taxon>
        <taxon>Metazoa</taxon>
        <taxon>Ecdysozoa</taxon>
        <taxon>Nematoda</taxon>
        <taxon>Chromadorea</taxon>
        <taxon>Rhabditida</taxon>
        <taxon>Rhabditina</taxon>
        <taxon>Rhabditomorpha</taxon>
        <taxon>Strongyloidea</taxon>
        <taxon>Trichostrongylidae</taxon>
        <taxon>Teladorsagia</taxon>
    </lineage>
</organism>
<keyword evidence="4" id="KW-1185">Reference proteome</keyword>
<feature type="chain" id="PRO_5013883557" description="Fatty acid desaturase domain-containing protein" evidence="1">
    <location>
        <begin position="26"/>
        <end position="136"/>
    </location>
</feature>
<keyword evidence="1" id="KW-0732">Signal</keyword>
<dbReference type="GO" id="GO:0046513">
    <property type="term" value="P:ceramide biosynthetic process"/>
    <property type="evidence" value="ECO:0007669"/>
    <property type="project" value="TreeGrafter"/>
</dbReference>
<dbReference type="GO" id="GO:0016020">
    <property type="term" value="C:membrane"/>
    <property type="evidence" value="ECO:0007669"/>
    <property type="project" value="GOC"/>
</dbReference>
<feature type="signal peptide" evidence="1">
    <location>
        <begin position="1"/>
        <end position="25"/>
    </location>
</feature>
<evidence type="ECO:0000313" key="4">
    <source>
        <dbReference type="Proteomes" id="UP000230423"/>
    </source>
</evidence>
<feature type="non-terminal residue" evidence="3">
    <location>
        <position position="136"/>
    </location>
</feature>
<proteinExistence type="predicted"/>
<name>A0A2G9V234_TELCI</name>
<feature type="domain" description="Fatty acid desaturase" evidence="2">
    <location>
        <begin position="10"/>
        <end position="87"/>
    </location>
</feature>
<dbReference type="PANTHER" id="PTHR12879">
    <property type="entry name" value="SPHINGOLIPID DELTA 4 DESATURASE/C-4 HYDROXYLASE PROTEIN DES2"/>
    <property type="match status" value="1"/>
</dbReference>
<protein>
    <recommendedName>
        <fullName evidence="2">Fatty acid desaturase domain-containing protein</fullName>
    </recommendedName>
</protein>
<dbReference type="GO" id="GO:0042284">
    <property type="term" value="F:sphingolipid delta-4 desaturase activity"/>
    <property type="evidence" value="ECO:0007669"/>
    <property type="project" value="TreeGrafter"/>
</dbReference>
<dbReference type="InterPro" id="IPR005804">
    <property type="entry name" value="FA_desaturase_dom"/>
</dbReference>
<dbReference type="EMBL" id="KZ345044">
    <property type="protein sequence ID" value="PIO76561.1"/>
    <property type="molecule type" value="Genomic_DNA"/>
</dbReference>
<dbReference type="PANTHER" id="PTHR12879:SF20">
    <property type="entry name" value="SPHINGOLIPID DELTA(4)-DESATURASE_C4-MONOOXYGENASE-RELATED"/>
    <property type="match status" value="1"/>
</dbReference>
<sequence length="136" mass="16113">MFGVRPLVYLILGTLVAMGVHPSAGHFISEHYVFKETQETYSYYGPWNLCTFNVGYHVEHHDFPYIPGRNLPQVRELVRKIAPEFYNNLMTHSSWTKVLWDFVFSPNMGPYMRLKRKPRVPQKFEARHALLEYYEA</sequence>